<dbReference type="EnsemblMetazoa" id="XM_030987934">
    <property type="protein sequence ID" value="XP_030843794"/>
    <property type="gene ID" value="LOC100892043"/>
</dbReference>
<comment type="subcellular location">
    <subcellularLocation>
        <location evidence="1">Membrane</location>
        <topology evidence="1">Multi-pass membrane protein</topology>
    </subcellularLocation>
</comment>
<keyword evidence="3 11" id="KW-0894">Sodium channel</keyword>
<dbReference type="AlphaFoldDB" id="A0A7M7P1H8"/>
<dbReference type="Proteomes" id="UP000007110">
    <property type="component" value="Unassembled WGS sequence"/>
</dbReference>
<dbReference type="Pfam" id="PF00858">
    <property type="entry name" value="ASC"/>
    <property type="match status" value="1"/>
</dbReference>
<dbReference type="PANTHER" id="PTHR11690:SF300">
    <property type="entry name" value="PICKPOCKET PROTEIN 19"/>
    <property type="match status" value="1"/>
</dbReference>
<reference evidence="13" key="2">
    <citation type="submission" date="2021-01" db="UniProtKB">
        <authorList>
            <consortium name="EnsemblMetazoa"/>
        </authorList>
    </citation>
    <scope>IDENTIFICATION</scope>
</reference>
<evidence type="ECO:0000313" key="14">
    <source>
        <dbReference type="Proteomes" id="UP000007110"/>
    </source>
</evidence>
<keyword evidence="10 11" id="KW-0407">Ion channel</keyword>
<reference evidence="14" key="1">
    <citation type="submission" date="2015-02" db="EMBL/GenBank/DDBJ databases">
        <title>Genome sequencing for Strongylocentrotus purpuratus.</title>
        <authorList>
            <person name="Murali S."/>
            <person name="Liu Y."/>
            <person name="Vee V."/>
            <person name="English A."/>
            <person name="Wang M."/>
            <person name="Skinner E."/>
            <person name="Han Y."/>
            <person name="Muzny D.M."/>
            <person name="Worley K.C."/>
            <person name="Gibbs R.A."/>
        </authorList>
    </citation>
    <scope>NUCLEOTIDE SEQUENCE</scope>
</reference>
<keyword evidence="2 11" id="KW-0813">Transport</keyword>
<dbReference type="RefSeq" id="XP_030843794.1">
    <property type="nucleotide sequence ID" value="XM_030987934.1"/>
</dbReference>
<evidence type="ECO:0000256" key="8">
    <source>
        <dbReference type="ARBA" id="ARBA00023136"/>
    </source>
</evidence>
<keyword evidence="6" id="KW-0915">Sodium</keyword>
<keyword evidence="7 11" id="KW-0406">Ion transport</keyword>
<evidence type="ECO:0000256" key="10">
    <source>
        <dbReference type="ARBA" id="ARBA00023303"/>
    </source>
</evidence>
<keyword evidence="4 11" id="KW-0812">Transmembrane</keyword>
<organism evidence="13 14">
    <name type="scientific">Strongylocentrotus purpuratus</name>
    <name type="common">Purple sea urchin</name>
    <dbReference type="NCBI Taxonomy" id="7668"/>
    <lineage>
        <taxon>Eukaryota</taxon>
        <taxon>Metazoa</taxon>
        <taxon>Echinodermata</taxon>
        <taxon>Eleutherozoa</taxon>
        <taxon>Echinozoa</taxon>
        <taxon>Echinoidea</taxon>
        <taxon>Euechinoidea</taxon>
        <taxon>Echinacea</taxon>
        <taxon>Camarodonta</taxon>
        <taxon>Echinidea</taxon>
        <taxon>Strongylocentrotidae</taxon>
        <taxon>Strongylocentrotus</taxon>
    </lineage>
</organism>
<dbReference type="GeneID" id="100892043"/>
<dbReference type="KEGG" id="spu:100892043"/>
<evidence type="ECO:0000256" key="3">
    <source>
        <dbReference type="ARBA" id="ARBA00022461"/>
    </source>
</evidence>
<dbReference type="Gene3D" id="1.10.287.820">
    <property type="entry name" value="Acid-sensing ion channel domain"/>
    <property type="match status" value="1"/>
</dbReference>
<evidence type="ECO:0000256" key="2">
    <source>
        <dbReference type="ARBA" id="ARBA00022448"/>
    </source>
</evidence>
<evidence type="ECO:0000256" key="11">
    <source>
        <dbReference type="RuleBase" id="RU000679"/>
    </source>
</evidence>
<keyword evidence="9 11" id="KW-0739">Sodium transport</keyword>
<keyword evidence="8 12" id="KW-0472">Membrane</keyword>
<evidence type="ECO:0000256" key="1">
    <source>
        <dbReference type="ARBA" id="ARBA00004141"/>
    </source>
</evidence>
<dbReference type="InterPro" id="IPR001873">
    <property type="entry name" value="ENaC"/>
</dbReference>
<feature type="transmembrane region" description="Helical" evidence="12">
    <location>
        <begin position="454"/>
        <end position="477"/>
    </location>
</feature>
<proteinExistence type="inferred from homology"/>
<evidence type="ECO:0000256" key="9">
    <source>
        <dbReference type="ARBA" id="ARBA00023201"/>
    </source>
</evidence>
<dbReference type="Gene3D" id="1.10.287.770">
    <property type="entry name" value="YojJ-like"/>
    <property type="match status" value="1"/>
</dbReference>
<dbReference type="InterPro" id="IPR020903">
    <property type="entry name" value="ENaC_CS"/>
</dbReference>
<evidence type="ECO:0000256" key="7">
    <source>
        <dbReference type="ARBA" id="ARBA00023065"/>
    </source>
</evidence>
<name>A0A7M7P1H8_STRPU</name>
<feature type="transmembrane region" description="Helical" evidence="12">
    <location>
        <begin position="74"/>
        <end position="93"/>
    </location>
</feature>
<dbReference type="OMA" id="TALRCEC"/>
<dbReference type="GO" id="GO:0035725">
    <property type="term" value="P:sodium ion transmembrane transport"/>
    <property type="evidence" value="ECO:0000318"/>
    <property type="project" value="GO_Central"/>
</dbReference>
<protein>
    <submittedName>
        <fullName evidence="13">Uncharacterized protein</fullName>
    </submittedName>
</protein>
<sequence length="488" mass="54062">MDSGASYDSRVFSMEPGDTGAVAGGNGGAGGSHKDHGRQEKSWWKLLSRSFGDAVGVSGIKFVFNGKEMMLRRIIWCLILVAATSIMLYQIIYQCIFYSTLPINTRVDIEFAENLDFPSVAICNYNVYSKSYLEKNEKEFADFLKYVAGLYATHQPYDYTSYEGNLTTKNYTHLSLNAAHQLDSILLATFNNEVITRENFSISLLEFGACFTFNLGAANRLKVHAPGISHGLQVVLDTRQWDYFYATSSVGSAISAGFQIQAYDSNTSSAQVNEYGIAVGPGTRTLIGLTLFETRNLAPPYGDCGEKTLKYHDVYRVSSCHLECKTDYVIGMCGCRAPYMPGPGRECSPPEIICVRDAMDVYGRNSSQSCLCPVPCHTVRYAATISQAKFPSDFYSQLLAAQLSANPNLNVDADYFSNNLCLINIFFNELIRQTTTQQEAYLFVSLLSDIGGSLGMWMGASILTVVEIFDIMGYSLFRTRAPRSNHMV</sequence>
<dbReference type="PANTHER" id="PTHR11690">
    <property type="entry name" value="AMILORIDE-SENSITIVE SODIUM CHANNEL-RELATED"/>
    <property type="match status" value="1"/>
</dbReference>
<dbReference type="PRINTS" id="PR01078">
    <property type="entry name" value="AMINACHANNEL"/>
</dbReference>
<evidence type="ECO:0000256" key="6">
    <source>
        <dbReference type="ARBA" id="ARBA00023053"/>
    </source>
</evidence>
<keyword evidence="5 12" id="KW-1133">Transmembrane helix</keyword>
<dbReference type="PROSITE" id="PS01206">
    <property type="entry name" value="ASC"/>
    <property type="match status" value="1"/>
</dbReference>
<evidence type="ECO:0000313" key="13">
    <source>
        <dbReference type="EnsemblMetazoa" id="XP_030843794"/>
    </source>
</evidence>
<evidence type="ECO:0000256" key="12">
    <source>
        <dbReference type="SAM" id="Phobius"/>
    </source>
</evidence>
<dbReference type="InParanoid" id="A0A7M7P1H8"/>
<evidence type="ECO:0000256" key="4">
    <source>
        <dbReference type="ARBA" id="ARBA00022692"/>
    </source>
</evidence>
<evidence type="ECO:0000256" key="5">
    <source>
        <dbReference type="ARBA" id="ARBA00022989"/>
    </source>
</evidence>
<dbReference type="GO" id="GO:0015280">
    <property type="term" value="F:ligand-gated sodium channel activity"/>
    <property type="evidence" value="ECO:0000318"/>
    <property type="project" value="GO_Central"/>
</dbReference>
<dbReference type="GO" id="GO:0005886">
    <property type="term" value="C:plasma membrane"/>
    <property type="evidence" value="ECO:0000318"/>
    <property type="project" value="GO_Central"/>
</dbReference>
<accession>A0A7M7P1H8</accession>
<dbReference type="OrthoDB" id="5874059at2759"/>
<comment type="similarity">
    <text evidence="11">Belongs to the amiloride-sensitive sodium channel (TC 1.A.6) family.</text>
</comment>
<keyword evidence="14" id="KW-1185">Reference proteome</keyword>